<dbReference type="Proteomes" id="UP000030647">
    <property type="component" value="Unassembled WGS sequence"/>
</dbReference>
<evidence type="ECO:0000313" key="2">
    <source>
        <dbReference type="EMBL" id="ERL63851.1"/>
    </source>
</evidence>
<dbReference type="Pfam" id="PF04233">
    <property type="entry name" value="Phage_Mu_F"/>
    <property type="match status" value="1"/>
</dbReference>
<proteinExistence type="predicted"/>
<keyword evidence="3" id="KW-1185">Reference proteome</keyword>
<dbReference type="RefSeq" id="WP_022530898.1">
    <property type="nucleotide sequence ID" value="NZ_KI271612.1"/>
</dbReference>
<dbReference type="STRING" id="1231336.L248_2144"/>
<evidence type="ECO:0000313" key="3">
    <source>
        <dbReference type="Proteomes" id="UP000030647"/>
    </source>
</evidence>
<dbReference type="eggNOG" id="COG2369">
    <property type="taxonomic scope" value="Bacteria"/>
</dbReference>
<dbReference type="AlphaFoldDB" id="U4TGG7"/>
<reference evidence="3" key="1">
    <citation type="journal article" date="2013" name="Genome Announc.">
        <title>Whole-Genome Sequencing of Lactobacillus shenzhenensis Strain LY-73T.</title>
        <authorList>
            <person name="Lin Z."/>
            <person name="Liu Z."/>
            <person name="Yang R."/>
            <person name="Zou Y."/>
            <person name="Wan D."/>
            <person name="Chen J."/>
            <person name="Guo M."/>
            <person name="Zhao J."/>
            <person name="Fang C."/>
            <person name="Yang R."/>
            <person name="Liu F."/>
        </authorList>
    </citation>
    <scope>NUCLEOTIDE SEQUENCE [LARGE SCALE GENOMIC DNA]</scope>
    <source>
        <strain evidence="3">LY-73</strain>
    </source>
</reference>
<dbReference type="EMBL" id="KI271612">
    <property type="protein sequence ID" value="ERL63851.1"/>
    <property type="molecule type" value="Genomic_DNA"/>
</dbReference>
<accession>U4TGG7</accession>
<evidence type="ECO:0000259" key="1">
    <source>
        <dbReference type="Pfam" id="PF04233"/>
    </source>
</evidence>
<name>U4TGG7_9LACO</name>
<dbReference type="InterPro" id="IPR006528">
    <property type="entry name" value="Phage_head_morphogenesis_dom"/>
</dbReference>
<organism evidence="2 3">
    <name type="scientific">Schleiferilactobacillus shenzhenensis LY-73</name>
    <dbReference type="NCBI Taxonomy" id="1231336"/>
    <lineage>
        <taxon>Bacteria</taxon>
        <taxon>Bacillati</taxon>
        <taxon>Bacillota</taxon>
        <taxon>Bacilli</taxon>
        <taxon>Lactobacillales</taxon>
        <taxon>Lactobacillaceae</taxon>
        <taxon>Schleiferilactobacillus</taxon>
    </lineage>
</organism>
<dbReference type="OrthoDB" id="9765386at2"/>
<dbReference type="HOGENOM" id="CLU_885073_0_0_9"/>
<dbReference type="NCBIfam" id="TIGR01641">
    <property type="entry name" value="phageSPP1_gp7"/>
    <property type="match status" value="1"/>
</dbReference>
<gene>
    <name evidence="2" type="ORF">L248_2144</name>
</gene>
<protein>
    <recommendedName>
        <fullName evidence="1">Phage head morphogenesis domain-containing protein</fullName>
    </recommendedName>
</protein>
<feature type="domain" description="Phage head morphogenesis" evidence="1">
    <location>
        <begin position="188"/>
        <end position="293"/>
    </location>
</feature>
<sequence length="321" mass="35914">MERKDVLNLARHVYGAQDRRVEELTNMFATAADDIINLLARFVADKANWNAKAPRADVQKLMNDIAQLAVQASVNDRPFVDQTFRDERIQTNGDLAKLQTNVIIVKLALNQADTLRYDIHRTDQLAQDVAANNGKLPKSNDTGGHYTRERSAVAIDKVVQQHAAENGWQGGSADARVHKEKAALMRKLDDRVDTILKNGQKPQDFADEIKNDLSASKSRAERILRTETAGQMSRNLVQDFSSRGVKKYMIESALTATTCQECEDLDGKVYSMDEAEEGVTLPPFHPNCKCTIIEVHDEEFHTDFSQMPSDYGGALFDTSNM</sequence>